<dbReference type="Proteomes" id="UP000004506">
    <property type="component" value="Unassembled WGS sequence"/>
</dbReference>
<sequence length="39" mass="4613">MHYFSISSIVKSKLESGDSNLHRDKHKARSEIQCWLYAF</sequence>
<accession>A0AA87CP52</accession>
<reference evidence="2" key="2">
    <citation type="submission" date="2008-04" db="EMBL/GenBank/DDBJ databases">
        <title>Draft genome sequence of Providencia stuartii(ATCC 25827).</title>
        <authorList>
            <person name="Sudarsanam P."/>
            <person name="Ley R."/>
            <person name="Guruge J."/>
            <person name="Turnbaugh P.J."/>
            <person name="Mahowald M."/>
            <person name="Liep D."/>
            <person name="Gordon J."/>
        </authorList>
    </citation>
    <scope>NUCLEOTIDE SEQUENCE [LARGE SCALE GENOMIC DNA]</scope>
    <source>
        <strain evidence="2">ATCC 25827</strain>
    </source>
</reference>
<reference evidence="1 2" key="3">
    <citation type="submission" date="2008-05" db="EMBL/GenBank/DDBJ databases">
        <authorList>
            <person name="Fulton L."/>
            <person name="Clifton S."/>
            <person name="Fulton B."/>
            <person name="Xu J."/>
            <person name="Minx P."/>
            <person name="Pepin K.H."/>
            <person name="Johnson M."/>
            <person name="Thiruvilangam P."/>
            <person name="Bhonagiri V."/>
            <person name="Nash W.E."/>
            <person name="Mardis E.R."/>
            <person name="Wilson R.K."/>
        </authorList>
    </citation>
    <scope>NUCLEOTIDE SEQUENCE [LARGE SCALE GENOMIC DNA]</scope>
    <source>
        <strain evidence="1 2">ATCC 25827</strain>
    </source>
</reference>
<reference evidence="2" key="1">
    <citation type="submission" date="2008-04" db="EMBL/GenBank/DDBJ databases">
        <title>Draft genome sequence of Providencia stuartii (ATCC 25827).</title>
        <authorList>
            <person name="Sudarsanam P."/>
            <person name="Ley R."/>
            <person name="Guruge J."/>
            <person name="Turnbaugh P.J."/>
            <person name="Mahowald M."/>
            <person name="Liep D."/>
            <person name="Gordon J."/>
        </authorList>
    </citation>
    <scope>NUCLEOTIDE SEQUENCE [LARGE SCALE GENOMIC DNA]</scope>
    <source>
        <strain evidence="2">ATCC 25827</strain>
    </source>
</reference>
<organism evidence="1 2">
    <name type="scientific">Providencia stuartii ATCC 25827</name>
    <dbReference type="NCBI Taxonomy" id="471874"/>
    <lineage>
        <taxon>Bacteria</taxon>
        <taxon>Pseudomonadati</taxon>
        <taxon>Pseudomonadota</taxon>
        <taxon>Gammaproteobacteria</taxon>
        <taxon>Enterobacterales</taxon>
        <taxon>Morganellaceae</taxon>
        <taxon>Providencia</taxon>
    </lineage>
</organism>
<dbReference type="AlphaFoldDB" id="A0AA87CP52"/>
<dbReference type="EMBL" id="ABJD02000118">
    <property type="protein sequence ID" value="EDU57584.1"/>
    <property type="molecule type" value="Genomic_DNA"/>
</dbReference>
<evidence type="ECO:0000313" key="1">
    <source>
        <dbReference type="EMBL" id="EDU57584.1"/>
    </source>
</evidence>
<protein>
    <submittedName>
        <fullName evidence="1">Uncharacterized protein</fullName>
    </submittedName>
</protein>
<comment type="caution">
    <text evidence="1">The sequence shown here is derived from an EMBL/GenBank/DDBJ whole genome shotgun (WGS) entry which is preliminary data.</text>
</comment>
<gene>
    <name evidence="1" type="ORF">PROSTU_04829</name>
</gene>
<proteinExistence type="predicted"/>
<name>A0AA87CP52_PROST</name>
<evidence type="ECO:0000313" key="2">
    <source>
        <dbReference type="Proteomes" id="UP000004506"/>
    </source>
</evidence>